<accession>A0A166EAL7</accession>
<gene>
    <name evidence="2" type="ORF">SISSUDRAFT_1045694</name>
</gene>
<feature type="region of interest" description="Disordered" evidence="1">
    <location>
        <begin position="38"/>
        <end position="98"/>
    </location>
</feature>
<keyword evidence="3" id="KW-1185">Reference proteome</keyword>
<feature type="compositionally biased region" description="Polar residues" evidence="1">
    <location>
        <begin position="57"/>
        <end position="80"/>
    </location>
</feature>
<evidence type="ECO:0000256" key="1">
    <source>
        <dbReference type="SAM" id="MobiDB-lite"/>
    </source>
</evidence>
<dbReference type="Proteomes" id="UP000076798">
    <property type="component" value="Unassembled WGS sequence"/>
</dbReference>
<reference evidence="2 3" key="1">
    <citation type="journal article" date="2016" name="Mol. Biol. Evol.">
        <title>Comparative Genomics of Early-Diverging Mushroom-Forming Fungi Provides Insights into the Origins of Lignocellulose Decay Capabilities.</title>
        <authorList>
            <person name="Nagy L.G."/>
            <person name="Riley R."/>
            <person name="Tritt A."/>
            <person name="Adam C."/>
            <person name="Daum C."/>
            <person name="Floudas D."/>
            <person name="Sun H."/>
            <person name="Yadav J.S."/>
            <person name="Pangilinan J."/>
            <person name="Larsson K.H."/>
            <person name="Matsuura K."/>
            <person name="Barry K."/>
            <person name="Labutti K."/>
            <person name="Kuo R."/>
            <person name="Ohm R.A."/>
            <person name="Bhattacharya S.S."/>
            <person name="Shirouzu T."/>
            <person name="Yoshinaga Y."/>
            <person name="Martin F.M."/>
            <person name="Grigoriev I.V."/>
            <person name="Hibbett D.S."/>
        </authorList>
    </citation>
    <scope>NUCLEOTIDE SEQUENCE [LARGE SCALE GENOMIC DNA]</scope>
    <source>
        <strain evidence="2 3">HHB10207 ss-3</strain>
    </source>
</reference>
<evidence type="ECO:0000313" key="2">
    <source>
        <dbReference type="EMBL" id="KZT39378.1"/>
    </source>
</evidence>
<feature type="non-terminal residue" evidence="2">
    <location>
        <position position="1"/>
    </location>
</feature>
<sequence length="98" mass="10157">MSAIDKVINQPTAPVPFQQAQAPQTAFFPQMAARQGPYPPQYNMGYPPPAQFGIPGPSNQYQGSAYQGSGHPNGQWQMGIQNGAAQGGAGGAGGGWQP</sequence>
<proteinExistence type="predicted"/>
<dbReference type="AlphaFoldDB" id="A0A166EAL7"/>
<protein>
    <submittedName>
        <fullName evidence="2">Uncharacterized protein</fullName>
    </submittedName>
</protein>
<dbReference type="EMBL" id="KV428047">
    <property type="protein sequence ID" value="KZT39378.1"/>
    <property type="molecule type" value="Genomic_DNA"/>
</dbReference>
<organism evidence="2 3">
    <name type="scientific">Sistotremastrum suecicum HHB10207 ss-3</name>
    <dbReference type="NCBI Taxonomy" id="1314776"/>
    <lineage>
        <taxon>Eukaryota</taxon>
        <taxon>Fungi</taxon>
        <taxon>Dikarya</taxon>
        <taxon>Basidiomycota</taxon>
        <taxon>Agaricomycotina</taxon>
        <taxon>Agaricomycetes</taxon>
        <taxon>Sistotremastrales</taxon>
        <taxon>Sistotremastraceae</taxon>
        <taxon>Sistotremastrum</taxon>
    </lineage>
</organism>
<evidence type="ECO:0000313" key="3">
    <source>
        <dbReference type="Proteomes" id="UP000076798"/>
    </source>
</evidence>
<name>A0A166EAL7_9AGAM</name>
<feature type="compositionally biased region" description="Gly residues" evidence="1">
    <location>
        <begin position="85"/>
        <end position="98"/>
    </location>
</feature>